<evidence type="ECO:0000256" key="12">
    <source>
        <dbReference type="NCBIfam" id="TIGR04265"/>
    </source>
</evidence>
<keyword evidence="4" id="KW-0808">Transferase</keyword>
<dbReference type="InterPro" id="IPR027379">
    <property type="entry name" value="CLS_N"/>
</dbReference>
<dbReference type="Gene3D" id="3.30.870.10">
    <property type="entry name" value="Endonuclease Chain A"/>
    <property type="match status" value="2"/>
</dbReference>
<feature type="transmembrane region" description="Helical" evidence="13">
    <location>
        <begin position="34"/>
        <end position="55"/>
    </location>
</feature>
<dbReference type="GO" id="GO:0032049">
    <property type="term" value="P:cardiolipin biosynthetic process"/>
    <property type="evidence" value="ECO:0007669"/>
    <property type="project" value="UniProtKB-UniRule"/>
</dbReference>
<dbReference type="InterPro" id="IPR025202">
    <property type="entry name" value="PLD-like_dom"/>
</dbReference>
<dbReference type="Proteomes" id="UP000614811">
    <property type="component" value="Unassembled WGS sequence"/>
</dbReference>
<dbReference type="Pfam" id="PF13396">
    <property type="entry name" value="PLDc_N"/>
    <property type="match status" value="1"/>
</dbReference>
<keyword evidence="9 13" id="KW-0472">Membrane</keyword>
<evidence type="ECO:0000313" key="15">
    <source>
        <dbReference type="EMBL" id="GHA18782.1"/>
    </source>
</evidence>
<evidence type="ECO:0000256" key="3">
    <source>
        <dbReference type="ARBA" id="ARBA00022516"/>
    </source>
</evidence>
<evidence type="ECO:0000256" key="9">
    <source>
        <dbReference type="ARBA" id="ARBA00023136"/>
    </source>
</evidence>
<dbReference type="InterPro" id="IPR001736">
    <property type="entry name" value="PLipase_D/transphosphatidylase"/>
</dbReference>
<dbReference type="Pfam" id="PF13091">
    <property type="entry name" value="PLDc_2"/>
    <property type="match status" value="2"/>
</dbReference>
<comment type="subcellular location">
    <subcellularLocation>
        <location evidence="1">Cell membrane</location>
        <topology evidence="1">Multi-pass membrane protein</topology>
    </subcellularLocation>
</comment>
<dbReference type="EMBL" id="BMXA01000007">
    <property type="protein sequence ID" value="GHA18782.1"/>
    <property type="molecule type" value="Genomic_DNA"/>
</dbReference>
<dbReference type="AlphaFoldDB" id="A0A918S011"/>
<reference evidence="15" key="1">
    <citation type="journal article" date="2014" name="Int. J. Syst. Evol. Microbiol.">
        <title>Complete genome sequence of Corynebacterium casei LMG S-19264T (=DSM 44701T), isolated from a smear-ripened cheese.</title>
        <authorList>
            <consortium name="US DOE Joint Genome Institute (JGI-PGF)"/>
            <person name="Walter F."/>
            <person name="Albersmeier A."/>
            <person name="Kalinowski J."/>
            <person name="Ruckert C."/>
        </authorList>
    </citation>
    <scope>NUCLEOTIDE SEQUENCE</scope>
    <source>
        <strain evidence="15">KCTC 12711</strain>
    </source>
</reference>
<evidence type="ECO:0000256" key="4">
    <source>
        <dbReference type="ARBA" id="ARBA00022679"/>
    </source>
</evidence>
<keyword evidence="16" id="KW-1185">Reference proteome</keyword>
<evidence type="ECO:0000256" key="6">
    <source>
        <dbReference type="ARBA" id="ARBA00022737"/>
    </source>
</evidence>
<feature type="domain" description="PLD phosphodiesterase" evidence="14">
    <location>
        <begin position="388"/>
        <end position="410"/>
    </location>
</feature>
<dbReference type="InterPro" id="IPR022924">
    <property type="entry name" value="Cardiolipin_synthase"/>
</dbReference>
<dbReference type="EC" id="2.7.8.-" evidence="12"/>
<protein>
    <recommendedName>
        <fullName evidence="12">Cardiolipin synthase</fullName>
        <ecNumber evidence="12">2.7.8.-</ecNumber>
    </recommendedName>
</protein>
<dbReference type="NCBIfam" id="TIGR04265">
    <property type="entry name" value="bac_cardiolipin"/>
    <property type="match status" value="1"/>
</dbReference>
<keyword evidence="11" id="KW-1208">Phospholipid metabolism</keyword>
<dbReference type="SUPFAM" id="SSF56024">
    <property type="entry name" value="Phospholipase D/nuclease"/>
    <property type="match status" value="2"/>
</dbReference>
<evidence type="ECO:0000256" key="5">
    <source>
        <dbReference type="ARBA" id="ARBA00022692"/>
    </source>
</evidence>
<feature type="transmembrane region" description="Helical" evidence="13">
    <location>
        <begin position="5"/>
        <end position="22"/>
    </location>
</feature>
<dbReference type="PROSITE" id="PS50035">
    <property type="entry name" value="PLD"/>
    <property type="match status" value="2"/>
</dbReference>
<reference evidence="15" key="2">
    <citation type="submission" date="2020-09" db="EMBL/GenBank/DDBJ databases">
        <authorList>
            <person name="Sun Q."/>
            <person name="Kim S."/>
        </authorList>
    </citation>
    <scope>NUCLEOTIDE SEQUENCE</scope>
    <source>
        <strain evidence="15">KCTC 12711</strain>
    </source>
</reference>
<sequence length="470" mass="53385">MIDIYVVLGFVAYFGAATWAIYHNLLFKRDTRAALGWIIICVLLPFVGPITYFLFGINRIQRRARGMRLALLKVDYEIADYVPQRRADDAASGLESIGHTVSGRALVAGNHVTAYYNGDEAYPAMLAAIDQARKCIYLTSYIFRRDDIGRRFIDALTEAKARGVTVKVIIDGIGNLYSFKRSTTLLRRRGIDVVRFLPPRLLPPSVNINLRNHRKMLVIDDQLGFVGGLNIGDQNMDRKNRLRSVTDLHFRVDGPISPQLTQLFHYDWQYARGGELPKPSTDVISEQGEMACRLIPDGPDESLDALATTIQSVISCAEDRIAIMTPYFLPSREMVSAIQSAAIRGVRVRVILPAKNNLIYMHWANRNLLSELLNWGVEVRYQPPPFSHSKLLCIDDRYCLIGSANLDPRSLRLNFELGLEVFSAPFNRRMWHHFDQIYQQSTPVTFQELASRSVFVRLRDSLVSLMSPYL</sequence>
<evidence type="ECO:0000256" key="13">
    <source>
        <dbReference type="SAM" id="Phobius"/>
    </source>
</evidence>
<feature type="domain" description="PLD phosphodiesterase" evidence="14">
    <location>
        <begin position="208"/>
        <end position="235"/>
    </location>
</feature>
<evidence type="ECO:0000256" key="8">
    <source>
        <dbReference type="ARBA" id="ARBA00023098"/>
    </source>
</evidence>
<dbReference type="GO" id="GO:0005886">
    <property type="term" value="C:plasma membrane"/>
    <property type="evidence" value="ECO:0007669"/>
    <property type="project" value="UniProtKB-SubCell"/>
</dbReference>
<dbReference type="PANTHER" id="PTHR21248">
    <property type="entry name" value="CARDIOLIPIN SYNTHASE"/>
    <property type="match status" value="1"/>
</dbReference>
<keyword evidence="6" id="KW-0677">Repeat</keyword>
<evidence type="ECO:0000256" key="10">
    <source>
        <dbReference type="ARBA" id="ARBA00023209"/>
    </source>
</evidence>
<dbReference type="GO" id="GO:0008808">
    <property type="term" value="F:cardiolipin synthase activity"/>
    <property type="evidence" value="ECO:0007669"/>
    <property type="project" value="UniProtKB-UniRule"/>
</dbReference>
<evidence type="ECO:0000256" key="11">
    <source>
        <dbReference type="ARBA" id="ARBA00023264"/>
    </source>
</evidence>
<dbReference type="RefSeq" id="WP_189402575.1">
    <property type="nucleotide sequence ID" value="NZ_BMXA01000007.1"/>
</dbReference>
<dbReference type="SMART" id="SM00155">
    <property type="entry name" value="PLDc"/>
    <property type="match status" value="2"/>
</dbReference>
<evidence type="ECO:0000313" key="16">
    <source>
        <dbReference type="Proteomes" id="UP000614811"/>
    </source>
</evidence>
<dbReference type="CDD" id="cd09157">
    <property type="entry name" value="PLDc_CLS_unchar2_1"/>
    <property type="match status" value="1"/>
</dbReference>
<gene>
    <name evidence="15" type="primary">cls</name>
    <name evidence="15" type="ORF">GCM10008090_30490</name>
</gene>
<comment type="caution">
    <text evidence="15">The sequence shown here is derived from an EMBL/GenBank/DDBJ whole genome shotgun (WGS) entry which is preliminary data.</text>
</comment>
<evidence type="ECO:0000256" key="7">
    <source>
        <dbReference type="ARBA" id="ARBA00022989"/>
    </source>
</evidence>
<dbReference type="PANTHER" id="PTHR21248:SF22">
    <property type="entry name" value="PHOSPHOLIPASE D"/>
    <property type="match status" value="1"/>
</dbReference>
<organism evidence="15 16">
    <name type="scientific">Arenicella chitinivorans</name>
    <dbReference type="NCBI Taxonomy" id="1329800"/>
    <lineage>
        <taxon>Bacteria</taxon>
        <taxon>Pseudomonadati</taxon>
        <taxon>Pseudomonadota</taxon>
        <taxon>Gammaproteobacteria</taxon>
        <taxon>Arenicellales</taxon>
        <taxon>Arenicellaceae</taxon>
        <taxon>Arenicella</taxon>
    </lineage>
</organism>
<evidence type="ECO:0000259" key="14">
    <source>
        <dbReference type="PROSITE" id="PS50035"/>
    </source>
</evidence>
<accession>A0A918S011</accession>
<dbReference type="CDD" id="cd09163">
    <property type="entry name" value="PLDc_CLS_unchar2_2"/>
    <property type="match status" value="1"/>
</dbReference>
<keyword evidence="5 13" id="KW-0812">Transmembrane</keyword>
<keyword evidence="10" id="KW-0594">Phospholipid biosynthesis</keyword>
<proteinExistence type="predicted"/>
<name>A0A918S011_9GAMM</name>
<keyword evidence="2" id="KW-1003">Cell membrane</keyword>
<keyword evidence="7 13" id="KW-1133">Transmembrane helix</keyword>
<evidence type="ECO:0000256" key="2">
    <source>
        <dbReference type="ARBA" id="ARBA00022475"/>
    </source>
</evidence>
<keyword evidence="8" id="KW-0443">Lipid metabolism</keyword>
<keyword evidence="3" id="KW-0444">Lipid biosynthesis</keyword>
<evidence type="ECO:0000256" key="1">
    <source>
        <dbReference type="ARBA" id="ARBA00004651"/>
    </source>
</evidence>